<proteinExistence type="predicted"/>
<accession>A0A2U1MS00</accession>
<keyword evidence="2" id="KW-1185">Reference proteome</keyword>
<gene>
    <name evidence="1" type="ORF">CTI12_AA348070</name>
</gene>
<dbReference type="STRING" id="35608.A0A2U1MS00"/>
<evidence type="ECO:0000313" key="2">
    <source>
        <dbReference type="Proteomes" id="UP000245207"/>
    </source>
</evidence>
<dbReference type="PANTHER" id="PTHR46450">
    <property type="entry name" value="INACTIVE HISTONE-LYSINE N-METHYLTRANSFERASE SUVR1-RELATED"/>
    <property type="match status" value="1"/>
</dbReference>
<keyword evidence="1" id="KW-0808">Transferase</keyword>
<reference evidence="1 2" key="1">
    <citation type="journal article" date="2018" name="Mol. Plant">
        <title>The genome of Artemisia annua provides insight into the evolution of Asteraceae family and artemisinin biosynthesis.</title>
        <authorList>
            <person name="Shen Q."/>
            <person name="Zhang L."/>
            <person name="Liao Z."/>
            <person name="Wang S."/>
            <person name="Yan T."/>
            <person name="Shi P."/>
            <person name="Liu M."/>
            <person name="Fu X."/>
            <person name="Pan Q."/>
            <person name="Wang Y."/>
            <person name="Lv Z."/>
            <person name="Lu X."/>
            <person name="Zhang F."/>
            <person name="Jiang W."/>
            <person name="Ma Y."/>
            <person name="Chen M."/>
            <person name="Hao X."/>
            <person name="Li L."/>
            <person name="Tang Y."/>
            <person name="Lv G."/>
            <person name="Zhou Y."/>
            <person name="Sun X."/>
            <person name="Brodelius P.E."/>
            <person name="Rose J.K.C."/>
            <person name="Tang K."/>
        </authorList>
    </citation>
    <scope>NUCLEOTIDE SEQUENCE [LARGE SCALE GENOMIC DNA]</scope>
    <source>
        <strain evidence="2">cv. Huhao1</strain>
        <tissue evidence="1">Leaf</tissue>
    </source>
</reference>
<dbReference type="AlphaFoldDB" id="A0A2U1MS00"/>
<dbReference type="SUPFAM" id="SSF82199">
    <property type="entry name" value="SET domain"/>
    <property type="match status" value="1"/>
</dbReference>
<keyword evidence="1" id="KW-0489">Methyltransferase</keyword>
<sequence length="160" mass="17696">MMRNTSLKVKEDRHSTTFYNIPRHTNLAAAVTIGVVEMVGVLEDSYENQKGFGFCDGALGIGFEGKDDGGGFGFCDGALGIGFEGKDDGGVPGAIVFFFFFHLQHGFFTSRDVKAMEELTLEYGIDSNDDFHPVKAFVCKCESKHCRQTKHKNYSPRGIY</sequence>
<dbReference type="Gene3D" id="2.170.270.10">
    <property type="entry name" value="SET domain"/>
    <property type="match status" value="1"/>
</dbReference>
<dbReference type="PANTHER" id="PTHR46450:SF24">
    <property type="entry name" value="HISTONE-LYSINE N-METHYLTRANSFERASE SUVR4"/>
    <property type="match status" value="1"/>
</dbReference>
<dbReference type="InterPro" id="IPR046341">
    <property type="entry name" value="SET_dom_sf"/>
</dbReference>
<organism evidence="1 2">
    <name type="scientific">Artemisia annua</name>
    <name type="common">Sweet wormwood</name>
    <dbReference type="NCBI Taxonomy" id="35608"/>
    <lineage>
        <taxon>Eukaryota</taxon>
        <taxon>Viridiplantae</taxon>
        <taxon>Streptophyta</taxon>
        <taxon>Embryophyta</taxon>
        <taxon>Tracheophyta</taxon>
        <taxon>Spermatophyta</taxon>
        <taxon>Magnoliopsida</taxon>
        <taxon>eudicotyledons</taxon>
        <taxon>Gunneridae</taxon>
        <taxon>Pentapetalae</taxon>
        <taxon>asterids</taxon>
        <taxon>campanulids</taxon>
        <taxon>Asterales</taxon>
        <taxon>Asteraceae</taxon>
        <taxon>Asteroideae</taxon>
        <taxon>Anthemideae</taxon>
        <taxon>Artemisiinae</taxon>
        <taxon>Artemisia</taxon>
    </lineage>
</organism>
<evidence type="ECO:0000313" key="1">
    <source>
        <dbReference type="EMBL" id="PWA64010.1"/>
    </source>
</evidence>
<name>A0A2U1MS00_ARTAN</name>
<dbReference type="Proteomes" id="UP000245207">
    <property type="component" value="Unassembled WGS sequence"/>
</dbReference>
<dbReference type="EMBL" id="PKPP01004510">
    <property type="protein sequence ID" value="PWA64010.1"/>
    <property type="molecule type" value="Genomic_DNA"/>
</dbReference>
<dbReference type="GO" id="GO:0032259">
    <property type="term" value="P:methylation"/>
    <property type="evidence" value="ECO:0007669"/>
    <property type="project" value="UniProtKB-KW"/>
</dbReference>
<comment type="caution">
    <text evidence="1">The sequence shown here is derived from an EMBL/GenBank/DDBJ whole genome shotgun (WGS) entry which is preliminary data.</text>
</comment>
<dbReference type="GO" id="GO:0008168">
    <property type="term" value="F:methyltransferase activity"/>
    <property type="evidence" value="ECO:0007669"/>
    <property type="project" value="UniProtKB-KW"/>
</dbReference>
<protein>
    <submittedName>
        <fullName evidence="1">Histone-lysine N-methyltransferase SUVR4</fullName>
    </submittedName>
</protein>